<dbReference type="KEGG" id="mmob:F6R98_13840"/>
<evidence type="ECO:0000256" key="8">
    <source>
        <dbReference type="PROSITE-ProRule" id="PRU00339"/>
    </source>
</evidence>
<evidence type="ECO:0000256" key="7">
    <source>
        <dbReference type="ARBA" id="ARBA00022803"/>
    </source>
</evidence>
<dbReference type="EMBL" id="CP044205">
    <property type="protein sequence ID" value="QFY43569.1"/>
    <property type="molecule type" value="Genomic_DNA"/>
</dbReference>
<feature type="domain" description="O-GlcNAc transferase C-terminal" evidence="9">
    <location>
        <begin position="422"/>
        <end position="606"/>
    </location>
</feature>
<dbReference type="PROSITE" id="PS50005">
    <property type="entry name" value="TPR"/>
    <property type="match status" value="4"/>
</dbReference>
<evidence type="ECO:0000256" key="3">
    <source>
        <dbReference type="ARBA" id="ARBA00011970"/>
    </source>
</evidence>
<dbReference type="SUPFAM" id="SSF48452">
    <property type="entry name" value="TPR-like"/>
    <property type="match status" value="1"/>
</dbReference>
<dbReference type="InterPro" id="IPR029489">
    <property type="entry name" value="OGT/SEC/SPY_C"/>
</dbReference>
<comment type="pathway">
    <text evidence="1">Protein modification; protein glycosylation.</text>
</comment>
<evidence type="ECO:0000256" key="2">
    <source>
        <dbReference type="ARBA" id="ARBA00005386"/>
    </source>
</evidence>
<feature type="repeat" description="TPR" evidence="8">
    <location>
        <begin position="77"/>
        <end position="110"/>
    </location>
</feature>
<accession>A0A5Q0BJ29</accession>
<keyword evidence="7 8" id="KW-0802">TPR repeat</keyword>
<dbReference type="Pfam" id="PF13844">
    <property type="entry name" value="Glyco_transf_41"/>
    <property type="match status" value="2"/>
</dbReference>
<evidence type="ECO:0000256" key="5">
    <source>
        <dbReference type="ARBA" id="ARBA00022679"/>
    </source>
</evidence>
<evidence type="ECO:0000259" key="9">
    <source>
        <dbReference type="Pfam" id="PF13844"/>
    </source>
</evidence>
<dbReference type="InterPro" id="IPR011990">
    <property type="entry name" value="TPR-like_helical_dom_sf"/>
</dbReference>
<protein>
    <recommendedName>
        <fullName evidence="3">protein O-GlcNAc transferase</fullName>
        <ecNumber evidence="3">2.4.1.255</ecNumber>
    </recommendedName>
</protein>
<dbReference type="Gene3D" id="1.25.40.10">
    <property type="entry name" value="Tetratricopeptide repeat domain"/>
    <property type="match status" value="2"/>
</dbReference>
<dbReference type="Pfam" id="PF13181">
    <property type="entry name" value="TPR_8"/>
    <property type="match status" value="1"/>
</dbReference>
<dbReference type="GO" id="GO:0097363">
    <property type="term" value="F:protein O-acetylglucosaminyltransferase activity"/>
    <property type="evidence" value="ECO:0007669"/>
    <property type="project" value="UniProtKB-EC"/>
</dbReference>
<dbReference type="SMART" id="SM00028">
    <property type="entry name" value="TPR"/>
    <property type="match status" value="4"/>
</dbReference>
<dbReference type="InterPro" id="IPR019734">
    <property type="entry name" value="TPR_rpt"/>
</dbReference>
<dbReference type="PANTHER" id="PTHR44998:SF1">
    <property type="entry name" value="UDP-N-ACETYLGLUCOSAMINE--PEPTIDE N-ACETYLGLUCOSAMINYLTRANSFERASE 110 KDA SUBUNIT"/>
    <property type="match status" value="1"/>
</dbReference>
<dbReference type="Gene3D" id="3.40.50.11380">
    <property type="match status" value="1"/>
</dbReference>
<sequence length="633" mass="70222">MSVNTEQAEAHFNEALRLLRCCGSATQAAKLLENIVAAYPNHASSHYLLGLSYHRQGLNESAIAGYQRAIALEPGYADACNNLGVALSELHRYEDSVAAYRRAIAWAPGFADAYHNLGNVLTGLNQHDEAVAAYLKVIELTQGSAEPYSHLGNALVKLGRYADAAPLFQQAIALDAYYPFALGQYIHCKMHDADWDGISALFASALSGIDAGEPVTAPFIALTIPSTPEQQKRCAGIFVRERGLEPAISSGAVVRYKHSKIRLGYFSADFHNHVTAYLIAELFEQHDRDRFEVLAFSYGKSGEDEMRLRLHAGVDRFIDVSDKTDQEIAAIARQLEIDIAININGYTTNARPGLFALHPAPIQASYLGYPGTSGVSHIDYLIADPVVIPTDQRCFYSEKIVYLPHTYQVNSSLQPLSGQCPTRMDAGLPENAFVYCCFNNSFKITPDVFQLWMQILLQVDDSVLWLLEGSPVLTSNLRKEARKYGVMPERIVFAPRLSLSEHLSRQKLADIFLDTLYYNAHTTASDALRAGLPVLTCLGETFSGRVAASLLNALGLPELIVHSHDAYRSLAINLAVQPERLALIKQKLAAHLHVYPLFDTVRFTCNIERAFTLMWERYQNALEPDHLEVVEYQ</sequence>
<reference evidence="10 11" key="1">
    <citation type="submission" date="2019-09" db="EMBL/GenBank/DDBJ databases">
        <title>Ecophysiology of the spiral-shaped methanotroph Methylospira mobilis as revealed by the complete genome sequence.</title>
        <authorList>
            <person name="Oshkin I.Y."/>
            <person name="Dedysh S.N."/>
            <person name="Miroshnikov K."/>
            <person name="Danilova O.V."/>
            <person name="Hakobyan A."/>
            <person name="Liesack W."/>
        </authorList>
    </citation>
    <scope>NUCLEOTIDE SEQUENCE [LARGE SCALE GENOMIC DNA]</scope>
    <source>
        <strain evidence="10 11">Shm1</strain>
    </source>
</reference>
<keyword evidence="4" id="KW-0328">Glycosyltransferase</keyword>
<dbReference type="Proteomes" id="UP000325755">
    <property type="component" value="Chromosome"/>
</dbReference>
<feature type="domain" description="O-GlcNAc transferase C-terminal" evidence="9">
    <location>
        <begin position="257"/>
        <end position="410"/>
    </location>
</feature>
<dbReference type="InParanoid" id="A0A5Q0BJ29"/>
<feature type="repeat" description="TPR" evidence="8">
    <location>
        <begin position="43"/>
        <end position="76"/>
    </location>
</feature>
<name>A0A5Q0BJ29_9GAMM</name>
<gene>
    <name evidence="10" type="ORF">F6R98_13840</name>
</gene>
<dbReference type="PANTHER" id="PTHR44998">
    <property type="match status" value="1"/>
</dbReference>
<dbReference type="GO" id="GO:0006493">
    <property type="term" value="P:protein O-linked glycosylation"/>
    <property type="evidence" value="ECO:0007669"/>
    <property type="project" value="TreeGrafter"/>
</dbReference>
<evidence type="ECO:0000256" key="1">
    <source>
        <dbReference type="ARBA" id="ARBA00004922"/>
    </source>
</evidence>
<dbReference type="Pfam" id="PF13424">
    <property type="entry name" value="TPR_12"/>
    <property type="match status" value="1"/>
</dbReference>
<keyword evidence="11" id="KW-1185">Reference proteome</keyword>
<evidence type="ECO:0000256" key="6">
    <source>
        <dbReference type="ARBA" id="ARBA00022737"/>
    </source>
</evidence>
<evidence type="ECO:0000313" key="10">
    <source>
        <dbReference type="EMBL" id="QFY43569.1"/>
    </source>
</evidence>
<proteinExistence type="inferred from homology"/>
<dbReference type="AlphaFoldDB" id="A0A5Q0BJ29"/>
<keyword evidence="5" id="KW-0808">Transferase</keyword>
<comment type="similarity">
    <text evidence="2">Belongs to the glycosyltransferase 41 family. O-GlcNAc transferase subfamily.</text>
</comment>
<feature type="repeat" description="TPR" evidence="8">
    <location>
        <begin position="111"/>
        <end position="144"/>
    </location>
</feature>
<organism evidence="10 11">
    <name type="scientific">Candidatus Methylospira mobilis</name>
    <dbReference type="NCBI Taxonomy" id="1808979"/>
    <lineage>
        <taxon>Bacteria</taxon>
        <taxon>Pseudomonadati</taxon>
        <taxon>Pseudomonadota</taxon>
        <taxon>Gammaproteobacteria</taxon>
        <taxon>Methylococcales</taxon>
        <taxon>Methylococcaceae</taxon>
        <taxon>Candidatus Methylospira</taxon>
    </lineage>
</organism>
<dbReference type="Gene3D" id="3.40.50.2000">
    <property type="entry name" value="Glycogen Phosphorylase B"/>
    <property type="match status" value="1"/>
</dbReference>
<dbReference type="Pfam" id="PF13432">
    <property type="entry name" value="TPR_16"/>
    <property type="match status" value="1"/>
</dbReference>
<dbReference type="EC" id="2.4.1.255" evidence="3"/>
<feature type="repeat" description="TPR" evidence="8">
    <location>
        <begin position="145"/>
        <end position="178"/>
    </location>
</feature>
<evidence type="ECO:0000313" key="11">
    <source>
        <dbReference type="Proteomes" id="UP000325755"/>
    </source>
</evidence>
<dbReference type="OrthoDB" id="255821at2"/>
<keyword evidence="6" id="KW-0677">Repeat</keyword>
<evidence type="ECO:0000256" key="4">
    <source>
        <dbReference type="ARBA" id="ARBA00022676"/>
    </source>
</evidence>